<dbReference type="RefSeq" id="XP_024402454.1">
    <property type="nucleotide sequence ID" value="XM_024546686.2"/>
</dbReference>
<feature type="compositionally biased region" description="Acidic residues" evidence="1">
    <location>
        <begin position="75"/>
        <end position="92"/>
    </location>
</feature>
<reference evidence="3" key="3">
    <citation type="submission" date="2020-12" db="UniProtKB">
        <authorList>
            <consortium name="EnsemblPlants"/>
        </authorList>
    </citation>
    <scope>IDENTIFICATION</scope>
</reference>
<dbReference type="OrthoDB" id="2011625at2759"/>
<feature type="compositionally biased region" description="Basic and acidic residues" evidence="1">
    <location>
        <begin position="731"/>
        <end position="742"/>
    </location>
</feature>
<feature type="region of interest" description="Disordered" evidence="1">
    <location>
        <begin position="729"/>
        <end position="991"/>
    </location>
</feature>
<feature type="compositionally biased region" description="Low complexity" evidence="1">
    <location>
        <begin position="9"/>
        <end position="22"/>
    </location>
</feature>
<evidence type="ECO:0000313" key="2">
    <source>
        <dbReference type="EMBL" id="PNR35420.1"/>
    </source>
</evidence>
<sequence length="1099" mass="114136">MGKGGGKCASRAHSASSTRTSRLPAKKNRKPPVKSPTQASKSSSSKDKVIDPDPSTLVPLISKKESQPAAVEKINDDDDIDTNVTFDQEELDYPASEHERRLTGASSSEMPSVYNTANASPARSFSSGARSPDTVYLSGSEDIPQYIASPVHPVGMPLAIKHSKAGANSPESVVSSQRRIHNDEDQFIARWAPASSSSSTGPSGGVLRKRHSVAASSTAPLEVRSLTTSSSFPTPGGRIEGKPVPNIDSVNKTIDEVNLFGESESRKKDGPLVVEGHIANKEEPKPYDSQGAEALKESLDDNWEMVPAQHQSKGLGREWIAVPTPSITDTKLHAPSSQESKEVESPEQVNERGIGKSREEPLEVFSSIQPVISIADSVSKAAEGPETPVQKENIMKSVASDQSDEIETRSLNGEGGDYVFLGATGSPKTEQSSQDPDLDTDVPESTIALNKLASSSKGDDSPVPNATLQNNEAEDIPIVAHGLREETPTIYDRNEEDREAKPLSKSVKEDEETPEVAEKGLASPAPVPEEKDAPSFELDTTPLEKTAAPKHSEYDPAELVEEAGIAAPALSEDAHVDQPDVEQVHDSKVSGEVEASTSEPVIETESGSAAPAEGVSSVEEAVHESITTPVAENLAAEVGEQDGIGVEFPANDNPDADSWRIFKQEIENDTSQASEGPEANVAEEAKVEELAAAADAEVETTASAGKRELLGGPGAFQVDSASVEVEVAPARVEESAVTEVEKPTSATEGNNAEKASALVEEEVKQEATASSATASPLDANAAETALELQSRESELPVAGSEPLSETVSEIQAVPDRDADSPVSEDQAAAIGDGTLEVQHDDAPMDVVESAPLGNDASTPALDTAQAEEPVASTSSTSATADGVPEVQSREFEIPGAGSEPIPEASLGVEGANEVDVDSPVSAEQDAPAGDDTPVALEQAVPSSLDSPTPGLESAKDGGDVVSLSKDEEVDASPVQVVEDSSVVDASAEPSPTAAEAVADEVAGAQAEVPVIVDASDAAVTPDTNAVDTAEEQSRKVELPVAISEPVSQSASEAAPEVVGLTDVEGASSPVKQVDSPKVAEVAPGEDASAGIAGGLKDVE</sequence>
<feature type="region of interest" description="Disordered" evidence="1">
    <location>
        <begin position="1"/>
        <end position="136"/>
    </location>
</feature>
<dbReference type="RefSeq" id="XP_024402456.1">
    <property type="nucleotide sequence ID" value="XM_024546688.2"/>
</dbReference>
<organism evidence="2">
    <name type="scientific">Physcomitrium patens</name>
    <name type="common">Spreading-leaved earth moss</name>
    <name type="synonym">Physcomitrella patens</name>
    <dbReference type="NCBI Taxonomy" id="3218"/>
    <lineage>
        <taxon>Eukaryota</taxon>
        <taxon>Viridiplantae</taxon>
        <taxon>Streptophyta</taxon>
        <taxon>Embryophyta</taxon>
        <taxon>Bryophyta</taxon>
        <taxon>Bryophytina</taxon>
        <taxon>Bryopsida</taxon>
        <taxon>Funariidae</taxon>
        <taxon>Funariales</taxon>
        <taxon>Funariaceae</taxon>
        <taxon>Physcomitrium</taxon>
    </lineage>
</organism>
<dbReference type="GeneID" id="112295310"/>
<dbReference type="Gramene" id="Pp3c18_19180V3.4">
    <property type="protein sequence ID" value="Pp3c18_19180V3.4"/>
    <property type="gene ID" value="Pp3c18_19180"/>
</dbReference>
<feature type="compositionally biased region" description="Low complexity" evidence="1">
    <location>
        <begin position="690"/>
        <end position="704"/>
    </location>
</feature>
<dbReference type="OMA" id="PNKPNDN"/>
<dbReference type="Gramene" id="Pp3c18_19180V3.1">
    <property type="protein sequence ID" value="Pp3c18_19180V3.1"/>
    <property type="gene ID" value="Pp3c18_19180"/>
</dbReference>
<gene>
    <name evidence="3" type="primary">LOC112295310</name>
    <name evidence="2" type="ORF">PHYPA_023320</name>
</gene>
<feature type="compositionally biased region" description="Polar residues" evidence="1">
    <location>
        <begin position="104"/>
        <end position="129"/>
    </location>
</feature>
<feature type="compositionally biased region" description="Polar residues" evidence="1">
    <location>
        <begin position="214"/>
        <end position="233"/>
    </location>
</feature>
<dbReference type="EnsemblPlants" id="Pp3c18_19180V3.3">
    <property type="protein sequence ID" value="Pp3c18_19180V3.3"/>
    <property type="gene ID" value="Pp3c18_19180"/>
</dbReference>
<feature type="region of interest" description="Disordered" evidence="1">
    <location>
        <begin position="378"/>
        <end position="714"/>
    </location>
</feature>
<dbReference type="RefSeq" id="XP_024402453.1">
    <property type="nucleotide sequence ID" value="XM_024546685.2"/>
</dbReference>
<reference evidence="2 4" key="1">
    <citation type="journal article" date="2008" name="Science">
        <title>The Physcomitrella genome reveals evolutionary insights into the conquest of land by plants.</title>
        <authorList>
            <person name="Rensing S."/>
            <person name="Lang D."/>
            <person name="Zimmer A."/>
            <person name="Terry A."/>
            <person name="Salamov A."/>
            <person name="Shapiro H."/>
            <person name="Nishiyama T."/>
            <person name="Perroud P.-F."/>
            <person name="Lindquist E."/>
            <person name="Kamisugi Y."/>
            <person name="Tanahashi T."/>
            <person name="Sakakibara K."/>
            <person name="Fujita T."/>
            <person name="Oishi K."/>
            <person name="Shin-I T."/>
            <person name="Kuroki Y."/>
            <person name="Toyoda A."/>
            <person name="Suzuki Y."/>
            <person name="Hashimoto A."/>
            <person name="Yamaguchi K."/>
            <person name="Sugano A."/>
            <person name="Kohara Y."/>
            <person name="Fujiyama A."/>
            <person name="Anterola A."/>
            <person name="Aoki S."/>
            <person name="Ashton N."/>
            <person name="Barbazuk W.B."/>
            <person name="Barker E."/>
            <person name="Bennetzen J."/>
            <person name="Bezanilla M."/>
            <person name="Blankenship R."/>
            <person name="Cho S.H."/>
            <person name="Dutcher S."/>
            <person name="Estelle M."/>
            <person name="Fawcett J.A."/>
            <person name="Gundlach H."/>
            <person name="Hanada K."/>
            <person name="Heyl A."/>
            <person name="Hicks K.A."/>
            <person name="Hugh J."/>
            <person name="Lohr M."/>
            <person name="Mayer K."/>
            <person name="Melkozernov A."/>
            <person name="Murata T."/>
            <person name="Nelson D."/>
            <person name="Pils B."/>
            <person name="Prigge M."/>
            <person name="Reiss B."/>
            <person name="Renner T."/>
            <person name="Rombauts S."/>
            <person name="Rushton P."/>
            <person name="Sanderfoot A."/>
            <person name="Schween G."/>
            <person name="Shiu S.-H."/>
            <person name="Stueber K."/>
            <person name="Theodoulou F.L."/>
            <person name="Tu H."/>
            <person name="Van de Peer Y."/>
            <person name="Verrier P.J."/>
            <person name="Waters E."/>
            <person name="Wood A."/>
            <person name="Yang L."/>
            <person name="Cove D."/>
            <person name="Cuming A."/>
            <person name="Hasebe M."/>
            <person name="Lucas S."/>
            <person name="Mishler D.B."/>
            <person name="Reski R."/>
            <person name="Grigoriev I."/>
            <person name="Quatrano R.S."/>
            <person name="Boore J.L."/>
        </authorList>
    </citation>
    <scope>NUCLEOTIDE SEQUENCE [LARGE SCALE GENOMIC DNA]</scope>
    <source>
        <strain evidence="3 4">cv. Gransden 2004</strain>
    </source>
</reference>
<dbReference type="Proteomes" id="UP000006727">
    <property type="component" value="Chromosome 18"/>
</dbReference>
<dbReference type="PaxDb" id="3218-PP1S33_308V6.1"/>
<feature type="compositionally biased region" description="Low complexity" evidence="1">
    <location>
        <begin position="871"/>
        <end position="880"/>
    </location>
</feature>
<dbReference type="EnsemblPlants" id="Pp3c18_19180V3.1">
    <property type="protein sequence ID" value="Pp3c18_19180V3.1"/>
    <property type="gene ID" value="Pp3c18_19180"/>
</dbReference>
<feature type="compositionally biased region" description="Low complexity" evidence="1">
    <location>
        <begin position="976"/>
        <end position="991"/>
    </location>
</feature>
<name>A0A2K1J1L5_PHYPA</name>
<protein>
    <submittedName>
        <fullName evidence="2 3">Uncharacterized protein</fullName>
    </submittedName>
</protein>
<feature type="region of interest" description="Disordered" evidence="1">
    <location>
        <begin position="324"/>
        <end position="362"/>
    </location>
</feature>
<dbReference type="RefSeq" id="XP_073396869.1">
    <property type="nucleotide sequence ID" value="XM_073540768.1"/>
</dbReference>
<evidence type="ECO:0000313" key="3">
    <source>
        <dbReference type="EnsemblPlants" id="Pp3c18_19180V3.1"/>
    </source>
</evidence>
<feature type="region of interest" description="Disordered" evidence="1">
    <location>
        <begin position="1023"/>
        <end position="1099"/>
    </location>
</feature>
<feature type="compositionally biased region" description="Basic and acidic residues" evidence="1">
    <location>
        <begin position="339"/>
        <end position="361"/>
    </location>
</feature>
<feature type="compositionally biased region" description="Basic and acidic residues" evidence="1">
    <location>
        <begin position="482"/>
        <end position="508"/>
    </location>
</feature>
<feature type="compositionally biased region" description="Basic and acidic residues" evidence="1">
    <location>
        <begin position="657"/>
        <end position="666"/>
    </location>
</feature>
<dbReference type="AlphaFoldDB" id="A0A2K1J1L5"/>
<evidence type="ECO:0000313" key="4">
    <source>
        <dbReference type="Proteomes" id="UP000006727"/>
    </source>
</evidence>
<accession>A0A2K1J1L5</accession>
<reference evidence="2 4" key="2">
    <citation type="journal article" date="2018" name="Plant J.">
        <title>The Physcomitrella patens chromosome-scale assembly reveals moss genome structure and evolution.</title>
        <authorList>
            <person name="Lang D."/>
            <person name="Ullrich K.K."/>
            <person name="Murat F."/>
            <person name="Fuchs J."/>
            <person name="Jenkins J."/>
            <person name="Haas F.B."/>
            <person name="Piednoel M."/>
            <person name="Gundlach H."/>
            <person name="Van Bel M."/>
            <person name="Meyberg R."/>
            <person name="Vives C."/>
            <person name="Morata J."/>
            <person name="Symeonidi A."/>
            <person name="Hiss M."/>
            <person name="Muchero W."/>
            <person name="Kamisugi Y."/>
            <person name="Saleh O."/>
            <person name="Blanc G."/>
            <person name="Decker E.L."/>
            <person name="van Gessel N."/>
            <person name="Grimwood J."/>
            <person name="Hayes R.D."/>
            <person name="Graham S.W."/>
            <person name="Gunter L.E."/>
            <person name="McDaniel S.F."/>
            <person name="Hoernstein S.N.W."/>
            <person name="Larsson A."/>
            <person name="Li F.W."/>
            <person name="Perroud P.F."/>
            <person name="Phillips J."/>
            <person name="Ranjan P."/>
            <person name="Rokshar D.S."/>
            <person name="Rothfels C.J."/>
            <person name="Schneider L."/>
            <person name="Shu S."/>
            <person name="Stevenson D.W."/>
            <person name="Thummler F."/>
            <person name="Tillich M."/>
            <person name="Villarreal Aguilar J.C."/>
            <person name="Widiez T."/>
            <person name="Wong G.K."/>
            <person name="Wymore A."/>
            <person name="Zhang Y."/>
            <person name="Zimmer A.D."/>
            <person name="Quatrano R.S."/>
            <person name="Mayer K.F.X."/>
            <person name="Goodstein D."/>
            <person name="Casacuberta J.M."/>
            <person name="Vandepoele K."/>
            <person name="Reski R."/>
            <person name="Cuming A.C."/>
            <person name="Tuskan G.A."/>
            <person name="Maumus F."/>
            <person name="Salse J."/>
            <person name="Schmutz J."/>
            <person name="Rensing S.A."/>
        </authorList>
    </citation>
    <scope>NUCLEOTIDE SEQUENCE [LARGE SCALE GENOMIC DNA]</scope>
    <source>
        <strain evidence="3 4">cv. Gransden 2004</strain>
    </source>
</reference>
<dbReference type="KEGG" id="ppp:112295310"/>
<dbReference type="EnsemblPlants" id="Pp3c18_19180V3.2">
    <property type="protein sequence ID" value="Pp3c18_19180V3.2"/>
    <property type="gene ID" value="Pp3c18_19180"/>
</dbReference>
<feature type="compositionally biased region" description="Basic and acidic residues" evidence="1">
    <location>
        <begin position="572"/>
        <end position="591"/>
    </location>
</feature>
<feature type="compositionally biased region" description="Polar residues" evidence="1">
    <location>
        <begin position="426"/>
        <end position="435"/>
    </location>
</feature>
<dbReference type="EnsemblPlants" id="Pp3c18_19180V3.5">
    <property type="protein sequence ID" value="Pp3c18_19180V3.5"/>
    <property type="gene ID" value="Pp3c18_19180"/>
</dbReference>
<feature type="region of interest" description="Disordered" evidence="1">
    <location>
        <begin position="188"/>
        <end position="250"/>
    </location>
</feature>
<dbReference type="EnsemblPlants" id="Pp3c18_19180V3.4">
    <property type="protein sequence ID" value="Pp3c18_19180V3.4"/>
    <property type="gene ID" value="Pp3c18_19180"/>
</dbReference>
<proteinExistence type="predicted"/>
<dbReference type="Gramene" id="Pp3c18_19180V3.5">
    <property type="protein sequence ID" value="Pp3c18_19180V3.5"/>
    <property type="gene ID" value="Pp3c18_19180"/>
</dbReference>
<dbReference type="EMBL" id="ABEU02000018">
    <property type="protein sequence ID" value="PNR35420.1"/>
    <property type="molecule type" value="Genomic_DNA"/>
</dbReference>
<evidence type="ECO:0000256" key="1">
    <source>
        <dbReference type="SAM" id="MobiDB-lite"/>
    </source>
</evidence>
<keyword evidence="4" id="KW-1185">Reference proteome</keyword>
<dbReference type="Gramene" id="Pp3c18_19180V3.3">
    <property type="protein sequence ID" value="Pp3c18_19180V3.3"/>
    <property type="gene ID" value="Pp3c18_19180"/>
</dbReference>
<dbReference type="Gramene" id="Pp3c18_19180V3.2">
    <property type="protein sequence ID" value="Pp3c18_19180V3.2"/>
    <property type="gene ID" value="Pp3c18_19180"/>
</dbReference>